<dbReference type="UniPathway" id="UPA00079"/>
<evidence type="ECO:0000256" key="1">
    <source>
        <dbReference type="ARBA" id="ARBA00001968"/>
    </source>
</evidence>
<accession>A0A2I0QUY4</accession>
<sequence length="367" mass="41888">MNLKQFVVRQVSMKLKQPFQTVNGLVVTRECLIIEAHDQDGRIGYGECVAFPDPFYTSETTATAWNILRNFLFPMLEKEKIERPEEVAGALSSVQGHQMAKASIEMALMDLYGKQQMKSIKELIGGNRNEVASGVVLSLTDDVEKQLKEYQKKGYKRYKLKVQKGREREMIEDARKHIGDTPIMFDGNGMYDPEDMLHLKKLDDLNLLMIEQPFRSDDFYYHYQLRQQLQTPICLDESVQSEHDAFQAMELGAVDNINVKLGRVGGYSVALDIHRFAKVADVPLWCGGMLETGIGRAHNVALASLEQFDLPGDLSESSRYWEKDIIKQPFKVKDGMVQVPHAPGIGVDVHEKRLEKQTTRMFDYYLS</sequence>
<protein>
    <recommendedName>
        <fullName evidence="5 6">o-succinylbenzoate synthase</fullName>
        <ecNumber evidence="5 6">4.2.1.113</ecNumber>
    </recommendedName>
</protein>
<dbReference type="InterPro" id="IPR013341">
    <property type="entry name" value="Mandelate_racemase_N_dom"/>
</dbReference>
<dbReference type="InterPro" id="IPR010197">
    <property type="entry name" value="OSBS/NAAAR"/>
</dbReference>
<dbReference type="SFLD" id="SFLDF00009">
    <property type="entry name" value="o-succinylbenzoate_synthase"/>
    <property type="match status" value="1"/>
</dbReference>
<dbReference type="EMBL" id="PJNH01000002">
    <property type="protein sequence ID" value="PKR78136.1"/>
    <property type="molecule type" value="Genomic_DNA"/>
</dbReference>
<dbReference type="SFLD" id="SFLDS00001">
    <property type="entry name" value="Enolase"/>
    <property type="match status" value="1"/>
</dbReference>
<dbReference type="InterPro" id="IPR029065">
    <property type="entry name" value="Enolase_C-like"/>
</dbReference>
<dbReference type="EC" id="4.2.1.113" evidence="5 6"/>
<dbReference type="Pfam" id="PF02746">
    <property type="entry name" value="MR_MLE_N"/>
    <property type="match status" value="1"/>
</dbReference>
<dbReference type="InterPro" id="IPR036849">
    <property type="entry name" value="Enolase-like_C_sf"/>
</dbReference>
<evidence type="ECO:0000256" key="4">
    <source>
        <dbReference type="ARBA" id="ARBA00023239"/>
    </source>
</evidence>
<evidence type="ECO:0000256" key="2">
    <source>
        <dbReference type="ARBA" id="ARBA00022723"/>
    </source>
</evidence>
<gene>
    <name evidence="8" type="primary">menC</name>
    <name evidence="8" type="ORF">CEY16_09490</name>
</gene>
<dbReference type="GO" id="GO:0009063">
    <property type="term" value="P:amino acid catabolic process"/>
    <property type="evidence" value="ECO:0007669"/>
    <property type="project" value="InterPro"/>
</dbReference>
<proteinExistence type="predicted"/>
<dbReference type="SFLD" id="SFLDG00180">
    <property type="entry name" value="muconate_cycloisomerase"/>
    <property type="match status" value="1"/>
</dbReference>
<dbReference type="UniPathway" id="UPA01057">
    <property type="reaction ID" value="UER00165"/>
</dbReference>
<keyword evidence="9" id="KW-1185">Reference proteome</keyword>
<keyword evidence="3" id="KW-0460">Magnesium</keyword>
<dbReference type="SUPFAM" id="SSF51604">
    <property type="entry name" value="Enolase C-terminal domain-like"/>
    <property type="match status" value="1"/>
</dbReference>
<evidence type="ECO:0000313" key="9">
    <source>
        <dbReference type="Proteomes" id="UP000243524"/>
    </source>
</evidence>
<dbReference type="InterPro" id="IPR013342">
    <property type="entry name" value="Mandelate_racemase_C"/>
</dbReference>
<keyword evidence="2" id="KW-0479">Metal-binding</keyword>
<dbReference type="PROSITE" id="PS00908">
    <property type="entry name" value="MR_MLE_1"/>
    <property type="match status" value="1"/>
</dbReference>
<comment type="cofactor">
    <cofactor evidence="1">
        <name>a divalent metal cation</name>
        <dbReference type="ChEBI" id="CHEBI:60240"/>
    </cofactor>
</comment>
<keyword evidence="4" id="KW-0456">Lyase</keyword>
<dbReference type="Pfam" id="PF13378">
    <property type="entry name" value="MR_MLE_C"/>
    <property type="match status" value="1"/>
</dbReference>
<dbReference type="InterPro" id="IPR018110">
    <property type="entry name" value="Mandel_Rmase/mucon_lact_enz_CS"/>
</dbReference>
<dbReference type="GO" id="GO:0016854">
    <property type="term" value="F:racemase and epimerase activity"/>
    <property type="evidence" value="ECO:0007669"/>
    <property type="project" value="UniProtKB-ARBA"/>
</dbReference>
<dbReference type="GO" id="GO:0046872">
    <property type="term" value="F:metal ion binding"/>
    <property type="evidence" value="ECO:0007669"/>
    <property type="project" value="UniProtKB-KW"/>
</dbReference>
<dbReference type="Gene3D" id="3.20.20.120">
    <property type="entry name" value="Enolase-like C-terminal domain"/>
    <property type="match status" value="1"/>
</dbReference>
<evidence type="ECO:0000256" key="6">
    <source>
        <dbReference type="NCBIfam" id="TIGR01928"/>
    </source>
</evidence>
<dbReference type="Proteomes" id="UP000243524">
    <property type="component" value="Unassembled WGS sequence"/>
</dbReference>
<evidence type="ECO:0000259" key="7">
    <source>
        <dbReference type="SMART" id="SM00922"/>
    </source>
</evidence>
<dbReference type="SUPFAM" id="SSF54826">
    <property type="entry name" value="Enolase N-terminal domain-like"/>
    <property type="match status" value="1"/>
</dbReference>
<feature type="domain" description="Mandelate racemase/muconate lactonizing enzyme C-terminal" evidence="7">
    <location>
        <begin position="140"/>
        <end position="232"/>
    </location>
</feature>
<evidence type="ECO:0000313" key="8">
    <source>
        <dbReference type="EMBL" id="PKR78136.1"/>
    </source>
</evidence>
<reference evidence="8 9" key="1">
    <citation type="submission" date="2017-06" db="EMBL/GenBank/DDBJ databases">
        <title>the draft geome sequence of Illustriluteabacillus marina B3227.</title>
        <authorList>
            <person name="He R.-H."/>
            <person name="Du Z.-J."/>
        </authorList>
    </citation>
    <scope>NUCLEOTIDE SEQUENCE [LARGE SCALE GENOMIC DNA]</scope>
    <source>
        <strain evidence="8 9">B3227</strain>
    </source>
</reference>
<evidence type="ECO:0000256" key="3">
    <source>
        <dbReference type="ARBA" id="ARBA00022842"/>
    </source>
</evidence>
<dbReference type="NCBIfam" id="TIGR01928">
    <property type="entry name" value="menC_lowGC_arch"/>
    <property type="match status" value="1"/>
</dbReference>
<dbReference type="PANTHER" id="PTHR48073:SF5">
    <property type="entry name" value="O-SUCCINYLBENZOATE SYNTHASE"/>
    <property type="match status" value="1"/>
</dbReference>
<organism evidence="8 9">
    <name type="scientific">Halalkalibacillus sediminis</name>
    <dbReference type="NCBI Taxonomy" id="2018042"/>
    <lineage>
        <taxon>Bacteria</taxon>
        <taxon>Bacillati</taxon>
        <taxon>Bacillota</taxon>
        <taxon>Bacilli</taxon>
        <taxon>Bacillales</taxon>
        <taxon>Bacillaceae</taxon>
        <taxon>Halalkalibacillus</taxon>
    </lineage>
</organism>
<dbReference type="OrthoDB" id="9774531at2"/>
<dbReference type="GO" id="GO:0043748">
    <property type="term" value="F:O-succinylbenzoate synthase activity"/>
    <property type="evidence" value="ECO:0007669"/>
    <property type="project" value="UniProtKB-EC"/>
</dbReference>
<dbReference type="RefSeq" id="WP_101331742.1">
    <property type="nucleotide sequence ID" value="NZ_PJNH01000002.1"/>
</dbReference>
<dbReference type="GO" id="GO:0009234">
    <property type="term" value="P:menaquinone biosynthetic process"/>
    <property type="evidence" value="ECO:0007669"/>
    <property type="project" value="UniProtKB-UniRule"/>
</dbReference>
<dbReference type="PANTHER" id="PTHR48073">
    <property type="entry name" value="O-SUCCINYLBENZOATE SYNTHASE-RELATED"/>
    <property type="match status" value="1"/>
</dbReference>
<dbReference type="Gene3D" id="3.30.390.10">
    <property type="entry name" value="Enolase-like, N-terminal domain"/>
    <property type="match status" value="1"/>
</dbReference>
<name>A0A2I0QUY4_9BACI</name>
<comment type="caution">
    <text evidence="8">The sequence shown here is derived from an EMBL/GenBank/DDBJ whole genome shotgun (WGS) entry which is preliminary data.</text>
</comment>
<evidence type="ECO:0000256" key="5">
    <source>
        <dbReference type="ARBA" id="ARBA00029491"/>
    </source>
</evidence>
<dbReference type="AlphaFoldDB" id="A0A2I0QUY4"/>
<dbReference type="SMART" id="SM00922">
    <property type="entry name" value="MR_MLE"/>
    <property type="match status" value="1"/>
</dbReference>
<dbReference type="InterPro" id="IPR029017">
    <property type="entry name" value="Enolase-like_N"/>
</dbReference>